<evidence type="ECO:0008006" key="4">
    <source>
        <dbReference type="Google" id="ProtNLM"/>
    </source>
</evidence>
<dbReference type="AlphaFoldDB" id="A0AAD8PW35"/>
<organism evidence="2 3">
    <name type="scientific">Colletotrichum navitas</name>
    <dbReference type="NCBI Taxonomy" id="681940"/>
    <lineage>
        <taxon>Eukaryota</taxon>
        <taxon>Fungi</taxon>
        <taxon>Dikarya</taxon>
        <taxon>Ascomycota</taxon>
        <taxon>Pezizomycotina</taxon>
        <taxon>Sordariomycetes</taxon>
        <taxon>Hypocreomycetidae</taxon>
        <taxon>Glomerellales</taxon>
        <taxon>Glomerellaceae</taxon>
        <taxon>Colletotrichum</taxon>
        <taxon>Colletotrichum graminicola species complex</taxon>
    </lineage>
</organism>
<protein>
    <recommendedName>
        <fullName evidence="4">Nuclear pore protein</fullName>
    </recommendedName>
</protein>
<comment type="caution">
    <text evidence="2">The sequence shown here is derived from an EMBL/GenBank/DDBJ whole genome shotgun (WGS) entry which is preliminary data.</text>
</comment>
<dbReference type="Proteomes" id="UP001230504">
    <property type="component" value="Unassembled WGS sequence"/>
</dbReference>
<name>A0AAD8PW35_9PEZI</name>
<feature type="compositionally biased region" description="Polar residues" evidence="1">
    <location>
        <begin position="1"/>
        <end position="10"/>
    </location>
</feature>
<evidence type="ECO:0000313" key="2">
    <source>
        <dbReference type="EMBL" id="KAK1584973.1"/>
    </source>
</evidence>
<evidence type="ECO:0000313" key="3">
    <source>
        <dbReference type="Proteomes" id="UP001230504"/>
    </source>
</evidence>
<dbReference type="EMBL" id="JAHLJV010000049">
    <property type="protein sequence ID" value="KAK1584973.1"/>
    <property type="molecule type" value="Genomic_DNA"/>
</dbReference>
<feature type="region of interest" description="Disordered" evidence="1">
    <location>
        <begin position="1"/>
        <end position="46"/>
    </location>
</feature>
<evidence type="ECO:0000256" key="1">
    <source>
        <dbReference type="SAM" id="MobiDB-lite"/>
    </source>
</evidence>
<gene>
    <name evidence="2" type="ORF">LY79DRAFT_519632</name>
</gene>
<feature type="compositionally biased region" description="Polar residues" evidence="1">
    <location>
        <begin position="21"/>
        <end position="31"/>
    </location>
</feature>
<dbReference type="GeneID" id="85439399"/>
<keyword evidence="3" id="KW-1185">Reference proteome</keyword>
<accession>A0AAD8PW35</accession>
<reference evidence="2" key="1">
    <citation type="submission" date="2021-06" db="EMBL/GenBank/DDBJ databases">
        <title>Comparative genomics, transcriptomics and evolutionary studies reveal genomic signatures of adaptation to plant cell wall in hemibiotrophic fungi.</title>
        <authorList>
            <consortium name="DOE Joint Genome Institute"/>
            <person name="Baroncelli R."/>
            <person name="Diaz J.F."/>
            <person name="Benocci T."/>
            <person name="Peng M."/>
            <person name="Battaglia E."/>
            <person name="Haridas S."/>
            <person name="Andreopoulos W."/>
            <person name="Labutti K."/>
            <person name="Pangilinan J."/>
            <person name="Floch G.L."/>
            <person name="Makela M.R."/>
            <person name="Henrissat B."/>
            <person name="Grigoriev I.V."/>
            <person name="Crouch J.A."/>
            <person name="De Vries R.P."/>
            <person name="Sukno S.A."/>
            <person name="Thon M.R."/>
        </authorList>
    </citation>
    <scope>NUCLEOTIDE SEQUENCE</scope>
    <source>
        <strain evidence="2">CBS 125086</strain>
    </source>
</reference>
<sequence>MYFKSESPQNEHVIKDAVAVTTAQDPTSTSEPDSKKRKLERPDPEPVVRLDENGDLLLCVGAARVGQASTYLVCSNALYRSSSVMKQIIFGQLDKPRCLQVGLENRVIHLPDDQPAPMRLMLEIIHGDFQKVPQKMELQTLHALVIIMDKYDAISLARPWVKEWLASVRSSGDYARLLSIAWALGDMGLFSTMTSRLIETSTISREGGDLLTKSNIPANTILCGNTDLEAHQDLLAEATAPLIPTSVIERIAIKRAHWILATVMPYSRMYDELKRGNCECRFASRHFRKTMSPRCRALALGSLVQGFLDMEINITTAHPTCAYKGSLASLIGRIGKLEILTDRNCDTYNHDECARMQEAVKHKRIASTPMTPLTYVEPDYRTYIRSQAKKTGLPG</sequence>
<proteinExistence type="predicted"/>
<dbReference type="RefSeq" id="XP_060412029.1">
    <property type="nucleotide sequence ID" value="XM_060555159.1"/>
</dbReference>